<comment type="similarity">
    <text evidence="1">Belongs to the ComF/GntX family.</text>
</comment>
<dbReference type="InterPro" id="IPR051910">
    <property type="entry name" value="ComF/GntX_DNA_util-trans"/>
</dbReference>
<dbReference type="SUPFAM" id="SSF53271">
    <property type="entry name" value="PRTase-like"/>
    <property type="match status" value="1"/>
</dbReference>
<dbReference type="Proteomes" id="UP000178017">
    <property type="component" value="Unassembled WGS sequence"/>
</dbReference>
<evidence type="ECO:0000313" key="3">
    <source>
        <dbReference type="Proteomes" id="UP000178017"/>
    </source>
</evidence>
<dbReference type="PANTHER" id="PTHR47505">
    <property type="entry name" value="DNA UTILIZATION PROTEIN YHGH"/>
    <property type="match status" value="1"/>
</dbReference>
<accession>A0A1F5MKJ5</accession>
<comment type="caution">
    <text evidence="2">The sequence shown here is derived from an EMBL/GenBank/DDBJ whole genome shotgun (WGS) entry which is preliminary data.</text>
</comment>
<dbReference type="EMBL" id="MFDO01000002">
    <property type="protein sequence ID" value="OGE65875.1"/>
    <property type="molecule type" value="Genomic_DNA"/>
</dbReference>
<dbReference type="AlphaFoldDB" id="A0A1F5MKJ5"/>
<dbReference type="CDD" id="cd06223">
    <property type="entry name" value="PRTases_typeI"/>
    <property type="match status" value="1"/>
</dbReference>
<gene>
    <name evidence="2" type="ORF">A3B49_03720</name>
</gene>
<dbReference type="InterPro" id="IPR029057">
    <property type="entry name" value="PRTase-like"/>
</dbReference>
<evidence type="ECO:0000313" key="2">
    <source>
        <dbReference type="EMBL" id="OGE65875.1"/>
    </source>
</evidence>
<dbReference type="PANTHER" id="PTHR47505:SF1">
    <property type="entry name" value="DNA UTILIZATION PROTEIN YHGH"/>
    <property type="match status" value="1"/>
</dbReference>
<dbReference type="Gene3D" id="3.40.50.2020">
    <property type="match status" value="1"/>
</dbReference>
<reference evidence="2 3" key="1">
    <citation type="journal article" date="2016" name="Nat. Commun.">
        <title>Thousands of microbial genomes shed light on interconnected biogeochemical processes in an aquifer system.</title>
        <authorList>
            <person name="Anantharaman K."/>
            <person name="Brown C.T."/>
            <person name="Hug L.A."/>
            <person name="Sharon I."/>
            <person name="Castelle C.J."/>
            <person name="Probst A.J."/>
            <person name="Thomas B.C."/>
            <person name="Singh A."/>
            <person name="Wilkins M.J."/>
            <person name="Karaoz U."/>
            <person name="Brodie E.L."/>
            <person name="Williams K.H."/>
            <person name="Hubbard S.S."/>
            <person name="Banfield J.F."/>
        </authorList>
    </citation>
    <scope>NUCLEOTIDE SEQUENCE [LARGE SCALE GENOMIC DNA]</scope>
</reference>
<organism evidence="2 3">
    <name type="scientific">Candidatus Daviesbacteria bacterium RIFCSPLOWO2_01_FULL_40_24</name>
    <dbReference type="NCBI Taxonomy" id="1797787"/>
    <lineage>
        <taxon>Bacteria</taxon>
        <taxon>Candidatus Daviesiibacteriota</taxon>
    </lineage>
</organism>
<protein>
    <recommendedName>
        <fullName evidence="4">Phosphoribosyltransferase domain-containing protein</fullName>
    </recommendedName>
</protein>
<evidence type="ECO:0000256" key="1">
    <source>
        <dbReference type="ARBA" id="ARBA00008007"/>
    </source>
</evidence>
<dbReference type="InterPro" id="IPR000836">
    <property type="entry name" value="PRTase_dom"/>
</dbReference>
<name>A0A1F5MKJ5_9BACT</name>
<proteinExistence type="inferred from homology"/>
<sequence>MSLVDWIFPKHCVGCKKWGNYFCDNCQANILQSELVCPICERNSIGGRTHPLCQKKFALDGLWSLGVYKNPLRRAIQELKYRLVRDINQTLVDIMVQYFAKHTPDFFDEIKKDPTSWVMVPVPLHPKRERWRGFNQSAVLAKEMAFKMGLRYEECLKRIRFTKPQVGLKGKARYQNTKDAFALFENCKLKSEHSNILLIDDVWTTGSTLKECAYVLKKNLPAGRQVWAITLAR</sequence>
<evidence type="ECO:0008006" key="4">
    <source>
        <dbReference type="Google" id="ProtNLM"/>
    </source>
</evidence>